<accession>A0ABQ3AZ93</accession>
<dbReference type="Proteomes" id="UP000619761">
    <property type="component" value="Unassembled WGS sequence"/>
</dbReference>
<keyword evidence="3" id="KW-1185">Reference proteome</keyword>
<dbReference type="EMBL" id="BMYZ01000001">
    <property type="protein sequence ID" value="GGY72054.1"/>
    <property type="molecule type" value="Genomic_DNA"/>
</dbReference>
<feature type="transmembrane region" description="Helical" evidence="1">
    <location>
        <begin position="89"/>
        <end position="112"/>
    </location>
</feature>
<feature type="transmembrane region" description="Helical" evidence="1">
    <location>
        <begin position="17"/>
        <end position="38"/>
    </location>
</feature>
<name>A0ABQ3AZ93_9GAMM</name>
<proteinExistence type="predicted"/>
<feature type="transmembrane region" description="Helical" evidence="1">
    <location>
        <begin position="50"/>
        <end position="77"/>
    </location>
</feature>
<evidence type="ECO:0000256" key="1">
    <source>
        <dbReference type="SAM" id="Phobius"/>
    </source>
</evidence>
<sequence>MKSVIVKATVICGTLDILYAIVMAILGGGTALGVLHSVASGPFGASIKSWGWAGGLVGLGVHFTIMLVMVAAFVFIVKSVRILSSINTFVLGTIYGCLLYFVMYWVVLSLRWPSAFPQTDPMQIIKALIPHIFLVGIPLAFIAKQQKNRQI</sequence>
<keyword evidence="1" id="KW-1133">Transmembrane helix</keyword>
<organism evidence="2 3">
    <name type="scientific">Cellvibrio zantedeschiae</name>
    <dbReference type="NCBI Taxonomy" id="1237077"/>
    <lineage>
        <taxon>Bacteria</taxon>
        <taxon>Pseudomonadati</taxon>
        <taxon>Pseudomonadota</taxon>
        <taxon>Gammaproteobacteria</taxon>
        <taxon>Cellvibrionales</taxon>
        <taxon>Cellvibrionaceae</taxon>
        <taxon>Cellvibrio</taxon>
    </lineage>
</organism>
<dbReference type="RefSeq" id="WP_189417405.1">
    <property type="nucleotide sequence ID" value="NZ_BMYZ01000001.1"/>
</dbReference>
<gene>
    <name evidence="2" type="ORF">GCM10011613_16240</name>
</gene>
<keyword evidence="1" id="KW-0812">Transmembrane</keyword>
<comment type="caution">
    <text evidence="2">The sequence shown here is derived from an EMBL/GenBank/DDBJ whole genome shotgun (WGS) entry which is preliminary data.</text>
</comment>
<evidence type="ECO:0000313" key="2">
    <source>
        <dbReference type="EMBL" id="GGY72054.1"/>
    </source>
</evidence>
<evidence type="ECO:0000313" key="3">
    <source>
        <dbReference type="Proteomes" id="UP000619761"/>
    </source>
</evidence>
<protein>
    <recommendedName>
        <fullName evidence="4">DUF1440 domain-containing protein</fullName>
    </recommendedName>
</protein>
<feature type="transmembrane region" description="Helical" evidence="1">
    <location>
        <begin position="124"/>
        <end position="143"/>
    </location>
</feature>
<reference evidence="3" key="1">
    <citation type="journal article" date="2019" name="Int. J. Syst. Evol. Microbiol.">
        <title>The Global Catalogue of Microorganisms (GCM) 10K type strain sequencing project: providing services to taxonomists for standard genome sequencing and annotation.</title>
        <authorList>
            <consortium name="The Broad Institute Genomics Platform"/>
            <consortium name="The Broad Institute Genome Sequencing Center for Infectious Disease"/>
            <person name="Wu L."/>
            <person name="Ma J."/>
        </authorList>
    </citation>
    <scope>NUCLEOTIDE SEQUENCE [LARGE SCALE GENOMIC DNA]</scope>
    <source>
        <strain evidence="3">KCTC 32239</strain>
    </source>
</reference>
<evidence type="ECO:0008006" key="4">
    <source>
        <dbReference type="Google" id="ProtNLM"/>
    </source>
</evidence>
<keyword evidence="1" id="KW-0472">Membrane</keyword>